<accession>A0A5C3Q0J1</accession>
<proteinExistence type="inferred from homology"/>
<gene>
    <name evidence="9" type="ORF">K466DRAFT_537177</name>
</gene>
<dbReference type="PANTHER" id="PTHR43731:SF14">
    <property type="entry name" value="PRESENILIN-ASSOCIATED RHOMBOID-LIKE PROTEIN, MITOCHONDRIAL"/>
    <property type="match status" value="1"/>
</dbReference>
<evidence type="ECO:0000256" key="2">
    <source>
        <dbReference type="ARBA" id="ARBA00009045"/>
    </source>
</evidence>
<dbReference type="STRING" id="1314778.A0A5C3Q0J1"/>
<evidence type="ECO:0000256" key="6">
    <source>
        <dbReference type="ARBA" id="ARBA00023136"/>
    </source>
</evidence>
<feature type="transmembrane region" description="Helical" evidence="7">
    <location>
        <begin position="301"/>
        <end position="317"/>
    </location>
</feature>
<comment type="similarity">
    <text evidence="2">Belongs to the peptidase S54 family.</text>
</comment>
<evidence type="ECO:0000256" key="7">
    <source>
        <dbReference type="SAM" id="Phobius"/>
    </source>
</evidence>
<evidence type="ECO:0000313" key="9">
    <source>
        <dbReference type="EMBL" id="TFK93900.1"/>
    </source>
</evidence>
<sequence>MATKRALLSLSPLLASTKPFSASSLHGAWLRPRFCISTPRHTALSLRSSHQPVRLVQANSPAATKQSIWQFVSSKVSAATHRDGISRRSSGGYSYGGGGGGSRGPWQRFRDRIDAIPNNVLFWGIMGLNGLVFASWNLAWIKYQSTGDPSSYLWMRNHFIATADSLSLGRCYTLLTSCFSHEDVMHLAFNGFTFYFMAPHVLGILGNVSFLGLYLGGGIVSSLAGIAWRNYTQRSGQAQRSGAHGASGAIYSVISFFACLSPHATFLLFGIVPMPAWAMVTGIFLYDGYSAVNHQRSGTDTAGHIGGLLAGIGYFIAKRFRIF</sequence>
<feature type="domain" description="Peptidase S54 rhomboid" evidence="8">
    <location>
        <begin position="170"/>
        <end position="315"/>
    </location>
</feature>
<keyword evidence="6 7" id="KW-0472">Membrane</keyword>
<protein>
    <recommendedName>
        <fullName evidence="8">Peptidase S54 rhomboid domain-containing protein</fullName>
    </recommendedName>
</protein>
<dbReference type="Pfam" id="PF01694">
    <property type="entry name" value="Rhomboid"/>
    <property type="match status" value="1"/>
</dbReference>
<evidence type="ECO:0000256" key="3">
    <source>
        <dbReference type="ARBA" id="ARBA00022692"/>
    </source>
</evidence>
<evidence type="ECO:0000256" key="4">
    <source>
        <dbReference type="ARBA" id="ARBA00022801"/>
    </source>
</evidence>
<dbReference type="Proteomes" id="UP000308197">
    <property type="component" value="Unassembled WGS sequence"/>
</dbReference>
<dbReference type="AlphaFoldDB" id="A0A5C3Q0J1"/>
<dbReference type="SUPFAM" id="SSF144091">
    <property type="entry name" value="Rhomboid-like"/>
    <property type="match status" value="1"/>
</dbReference>
<evidence type="ECO:0000256" key="5">
    <source>
        <dbReference type="ARBA" id="ARBA00022989"/>
    </source>
</evidence>
<evidence type="ECO:0000256" key="1">
    <source>
        <dbReference type="ARBA" id="ARBA00004141"/>
    </source>
</evidence>
<keyword evidence="10" id="KW-1185">Reference proteome</keyword>
<dbReference type="GO" id="GO:0006465">
    <property type="term" value="P:signal peptide processing"/>
    <property type="evidence" value="ECO:0007669"/>
    <property type="project" value="TreeGrafter"/>
</dbReference>
<dbReference type="GO" id="GO:0016020">
    <property type="term" value="C:membrane"/>
    <property type="evidence" value="ECO:0007669"/>
    <property type="project" value="UniProtKB-SubCell"/>
</dbReference>
<dbReference type="InterPro" id="IPR035952">
    <property type="entry name" value="Rhomboid-like_sf"/>
</dbReference>
<keyword evidence="3 7" id="KW-0812">Transmembrane</keyword>
<dbReference type="Gene3D" id="1.20.1540.10">
    <property type="entry name" value="Rhomboid-like"/>
    <property type="match status" value="1"/>
</dbReference>
<evidence type="ECO:0000313" key="10">
    <source>
        <dbReference type="Proteomes" id="UP000308197"/>
    </source>
</evidence>
<name>A0A5C3Q0J1_9APHY</name>
<comment type="subcellular location">
    <subcellularLocation>
        <location evidence="1">Membrane</location>
        <topology evidence="1">Multi-pass membrane protein</topology>
    </subcellularLocation>
</comment>
<keyword evidence="4" id="KW-0378">Hydrolase</keyword>
<evidence type="ECO:0000259" key="8">
    <source>
        <dbReference type="Pfam" id="PF01694"/>
    </source>
</evidence>
<dbReference type="GO" id="GO:0004252">
    <property type="term" value="F:serine-type endopeptidase activity"/>
    <property type="evidence" value="ECO:0007669"/>
    <property type="project" value="InterPro"/>
</dbReference>
<keyword evidence="5 7" id="KW-1133">Transmembrane helix</keyword>
<feature type="transmembrane region" description="Helical" evidence="7">
    <location>
        <begin position="120"/>
        <end position="141"/>
    </location>
</feature>
<dbReference type="InterPro" id="IPR022764">
    <property type="entry name" value="Peptidase_S54_rhomboid_dom"/>
</dbReference>
<organism evidence="9 10">
    <name type="scientific">Polyporus arcularius HHB13444</name>
    <dbReference type="NCBI Taxonomy" id="1314778"/>
    <lineage>
        <taxon>Eukaryota</taxon>
        <taxon>Fungi</taxon>
        <taxon>Dikarya</taxon>
        <taxon>Basidiomycota</taxon>
        <taxon>Agaricomycotina</taxon>
        <taxon>Agaricomycetes</taxon>
        <taxon>Polyporales</taxon>
        <taxon>Polyporaceae</taxon>
        <taxon>Polyporus</taxon>
    </lineage>
</organism>
<dbReference type="InterPro" id="IPR050925">
    <property type="entry name" value="Rhomboid_protease_S54"/>
</dbReference>
<dbReference type="InParanoid" id="A0A5C3Q0J1"/>
<dbReference type="EMBL" id="ML210975">
    <property type="protein sequence ID" value="TFK93900.1"/>
    <property type="molecule type" value="Genomic_DNA"/>
</dbReference>
<reference evidence="9 10" key="1">
    <citation type="journal article" date="2019" name="Nat. Ecol. Evol.">
        <title>Megaphylogeny resolves global patterns of mushroom evolution.</title>
        <authorList>
            <person name="Varga T."/>
            <person name="Krizsan K."/>
            <person name="Foldi C."/>
            <person name="Dima B."/>
            <person name="Sanchez-Garcia M."/>
            <person name="Sanchez-Ramirez S."/>
            <person name="Szollosi G.J."/>
            <person name="Szarkandi J.G."/>
            <person name="Papp V."/>
            <person name="Albert L."/>
            <person name="Andreopoulos W."/>
            <person name="Angelini C."/>
            <person name="Antonin V."/>
            <person name="Barry K.W."/>
            <person name="Bougher N.L."/>
            <person name="Buchanan P."/>
            <person name="Buyck B."/>
            <person name="Bense V."/>
            <person name="Catcheside P."/>
            <person name="Chovatia M."/>
            <person name="Cooper J."/>
            <person name="Damon W."/>
            <person name="Desjardin D."/>
            <person name="Finy P."/>
            <person name="Geml J."/>
            <person name="Haridas S."/>
            <person name="Hughes K."/>
            <person name="Justo A."/>
            <person name="Karasinski D."/>
            <person name="Kautmanova I."/>
            <person name="Kiss B."/>
            <person name="Kocsube S."/>
            <person name="Kotiranta H."/>
            <person name="LaButti K.M."/>
            <person name="Lechner B.E."/>
            <person name="Liimatainen K."/>
            <person name="Lipzen A."/>
            <person name="Lukacs Z."/>
            <person name="Mihaltcheva S."/>
            <person name="Morgado L.N."/>
            <person name="Niskanen T."/>
            <person name="Noordeloos M.E."/>
            <person name="Ohm R.A."/>
            <person name="Ortiz-Santana B."/>
            <person name="Ovrebo C."/>
            <person name="Racz N."/>
            <person name="Riley R."/>
            <person name="Savchenko A."/>
            <person name="Shiryaev A."/>
            <person name="Soop K."/>
            <person name="Spirin V."/>
            <person name="Szebenyi C."/>
            <person name="Tomsovsky M."/>
            <person name="Tulloss R.E."/>
            <person name="Uehling J."/>
            <person name="Grigoriev I.V."/>
            <person name="Vagvolgyi C."/>
            <person name="Papp T."/>
            <person name="Martin F.M."/>
            <person name="Miettinen O."/>
            <person name="Hibbett D.S."/>
            <person name="Nagy L.G."/>
        </authorList>
    </citation>
    <scope>NUCLEOTIDE SEQUENCE [LARGE SCALE GENOMIC DNA]</scope>
    <source>
        <strain evidence="9 10">HHB13444</strain>
    </source>
</reference>
<dbReference type="PANTHER" id="PTHR43731">
    <property type="entry name" value="RHOMBOID PROTEASE"/>
    <property type="match status" value="1"/>
</dbReference>
<feature type="transmembrane region" description="Helical" evidence="7">
    <location>
        <begin position="211"/>
        <end position="228"/>
    </location>
</feature>